<evidence type="ECO:0000256" key="1">
    <source>
        <dbReference type="SAM" id="MobiDB-lite"/>
    </source>
</evidence>
<dbReference type="EMBL" id="JACGWO010000008">
    <property type="protein sequence ID" value="KAK4421826.1"/>
    <property type="molecule type" value="Genomic_DNA"/>
</dbReference>
<evidence type="ECO:0000313" key="3">
    <source>
        <dbReference type="Proteomes" id="UP001293254"/>
    </source>
</evidence>
<keyword evidence="3" id="KW-1185">Reference proteome</keyword>
<proteinExistence type="predicted"/>
<dbReference type="AlphaFoldDB" id="A0AAE1Y122"/>
<reference evidence="2" key="2">
    <citation type="journal article" date="2024" name="Plant">
        <title>Genomic evolution and insights into agronomic trait innovations of Sesamum species.</title>
        <authorList>
            <person name="Miao H."/>
            <person name="Wang L."/>
            <person name="Qu L."/>
            <person name="Liu H."/>
            <person name="Sun Y."/>
            <person name="Le M."/>
            <person name="Wang Q."/>
            <person name="Wei S."/>
            <person name="Zheng Y."/>
            <person name="Lin W."/>
            <person name="Duan Y."/>
            <person name="Cao H."/>
            <person name="Xiong S."/>
            <person name="Wang X."/>
            <person name="Wei L."/>
            <person name="Li C."/>
            <person name="Ma Q."/>
            <person name="Ju M."/>
            <person name="Zhao R."/>
            <person name="Li G."/>
            <person name="Mu C."/>
            <person name="Tian Q."/>
            <person name="Mei H."/>
            <person name="Zhang T."/>
            <person name="Gao T."/>
            <person name="Zhang H."/>
        </authorList>
    </citation>
    <scope>NUCLEOTIDE SEQUENCE</scope>
    <source>
        <strain evidence="2">3651</strain>
    </source>
</reference>
<feature type="compositionally biased region" description="Polar residues" evidence="1">
    <location>
        <begin position="141"/>
        <end position="155"/>
    </location>
</feature>
<name>A0AAE1Y122_9LAMI</name>
<organism evidence="2 3">
    <name type="scientific">Sesamum alatum</name>
    <dbReference type="NCBI Taxonomy" id="300844"/>
    <lineage>
        <taxon>Eukaryota</taxon>
        <taxon>Viridiplantae</taxon>
        <taxon>Streptophyta</taxon>
        <taxon>Embryophyta</taxon>
        <taxon>Tracheophyta</taxon>
        <taxon>Spermatophyta</taxon>
        <taxon>Magnoliopsida</taxon>
        <taxon>eudicotyledons</taxon>
        <taxon>Gunneridae</taxon>
        <taxon>Pentapetalae</taxon>
        <taxon>asterids</taxon>
        <taxon>lamiids</taxon>
        <taxon>Lamiales</taxon>
        <taxon>Pedaliaceae</taxon>
        <taxon>Sesamum</taxon>
    </lineage>
</organism>
<sequence length="155" mass="17583">MKATFVTSLVEHKKHANFNRNGVNFHIVMCAIYDVNKEHSTRHSYAMGDNKLRKLKERYVVFFWILKVSGVFVNKVGRYVLVDDAVWEMIIKIGTTSVDSTSLWHFLEEYYASDEEDEVNSLLALPAAPPPSPDPSYVSVEHTSSSASNEINEIA</sequence>
<dbReference type="Proteomes" id="UP001293254">
    <property type="component" value="Unassembled WGS sequence"/>
</dbReference>
<evidence type="ECO:0000313" key="2">
    <source>
        <dbReference type="EMBL" id="KAK4421826.1"/>
    </source>
</evidence>
<gene>
    <name evidence="2" type="ORF">Salat_2133200</name>
</gene>
<protein>
    <submittedName>
        <fullName evidence="2">Uncharacterized protein</fullName>
    </submittedName>
</protein>
<comment type="caution">
    <text evidence="2">The sequence shown here is derived from an EMBL/GenBank/DDBJ whole genome shotgun (WGS) entry which is preliminary data.</text>
</comment>
<accession>A0AAE1Y122</accession>
<feature type="region of interest" description="Disordered" evidence="1">
    <location>
        <begin position="125"/>
        <end position="155"/>
    </location>
</feature>
<reference evidence="2" key="1">
    <citation type="submission" date="2020-06" db="EMBL/GenBank/DDBJ databases">
        <authorList>
            <person name="Li T."/>
            <person name="Hu X."/>
            <person name="Zhang T."/>
            <person name="Song X."/>
            <person name="Zhang H."/>
            <person name="Dai N."/>
            <person name="Sheng W."/>
            <person name="Hou X."/>
            <person name="Wei L."/>
        </authorList>
    </citation>
    <scope>NUCLEOTIDE SEQUENCE</scope>
    <source>
        <strain evidence="2">3651</strain>
        <tissue evidence="2">Leaf</tissue>
    </source>
</reference>